<proteinExistence type="predicted"/>
<keyword evidence="1" id="KW-1185">Reference proteome</keyword>
<dbReference type="Proteomes" id="UP000887565">
    <property type="component" value="Unplaced"/>
</dbReference>
<protein>
    <submittedName>
        <fullName evidence="2">Uncharacterized protein</fullName>
    </submittedName>
</protein>
<dbReference type="AlphaFoldDB" id="A0A915HRJ0"/>
<evidence type="ECO:0000313" key="2">
    <source>
        <dbReference type="WBParaSite" id="nRc.2.0.1.t04141-RA"/>
    </source>
</evidence>
<sequence>MKKQKKNNGYILQLNRFSKGKFSIAAESAPSSSIQFTDQLSIRNWNFKYINLIIKFLAECQQISPEQTTVHPLSFNMRNKLHITFLAVSWSYCSPTILIHGLCDILNS</sequence>
<accession>A0A915HRJ0</accession>
<evidence type="ECO:0000313" key="1">
    <source>
        <dbReference type="Proteomes" id="UP000887565"/>
    </source>
</evidence>
<reference evidence="2" key="1">
    <citation type="submission" date="2022-11" db="UniProtKB">
        <authorList>
            <consortium name="WormBaseParasite"/>
        </authorList>
    </citation>
    <scope>IDENTIFICATION</scope>
</reference>
<name>A0A915HRJ0_ROMCU</name>
<dbReference type="WBParaSite" id="nRc.2.0.1.t04141-RA">
    <property type="protein sequence ID" value="nRc.2.0.1.t04141-RA"/>
    <property type="gene ID" value="nRc.2.0.1.g04141"/>
</dbReference>
<organism evidence="1 2">
    <name type="scientific">Romanomermis culicivorax</name>
    <name type="common">Nematode worm</name>
    <dbReference type="NCBI Taxonomy" id="13658"/>
    <lineage>
        <taxon>Eukaryota</taxon>
        <taxon>Metazoa</taxon>
        <taxon>Ecdysozoa</taxon>
        <taxon>Nematoda</taxon>
        <taxon>Enoplea</taxon>
        <taxon>Dorylaimia</taxon>
        <taxon>Mermithida</taxon>
        <taxon>Mermithoidea</taxon>
        <taxon>Mermithidae</taxon>
        <taxon>Romanomermis</taxon>
    </lineage>
</organism>